<evidence type="ECO:0000256" key="3">
    <source>
        <dbReference type="ARBA" id="ARBA00023002"/>
    </source>
</evidence>
<dbReference type="GO" id="GO:0006210">
    <property type="term" value="P:thymine catabolic process"/>
    <property type="evidence" value="ECO:0007669"/>
    <property type="project" value="TreeGrafter"/>
</dbReference>
<dbReference type="InterPro" id="IPR010061">
    <property type="entry name" value="MeMal-semiAld_DH"/>
</dbReference>
<dbReference type="SUPFAM" id="SSF53720">
    <property type="entry name" value="ALDH-like"/>
    <property type="match status" value="1"/>
</dbReference>
<dbReference type="OrthoDB" id="310895at2759"/>
<dbReference type="GeneID" id="37047510"/>
<evidence type="ECO:0000313" key="8">
    <source>
        <dbReference type="Proteomes" id="UP000245768"/>
    </source>
</evidence>
<dbReference type="AlphaFoldDB" id="A0A316YQK0"/>
<organism evidence="7 8">
    <name type="scientific">Acaromyces ingoldii</name>
    <dbReference type="NCBI Taxonomy" id="215250"/>
    <lineage>
        <taxon>Eukaryota</taxon>
        <taxon>Fungi</taxon>
        <taxon>Dikarya</taxon>
        <taxon>Basidiomycota</taxon>
        <taxon>Ustilaginomycotina</taxon>
        <taxon>Exobasidiomycetes</taxon>
        <taxon>Exobasidiales</taxon>
        <taxon>Cryptobasidiaceae</taxon>
        <taxon>Acaromyces</taxon>
    </lineage>
</organism>
<dbReference type="InterPro" id="IPR016163">
    <property type="entry name" value="Ald_DH_C"/>
</dbReference>
<keyword evidence="8" id="KW-1185">Reference proteome</keyword>
<gene>
    <name evidence="7" type="ORF">FA10DRAFT_59797</name>
</gene>
<feature type="domain" description="Aldehyde dehydrogenase" evidence="6">
    <location>
        <begin position="83"/>
        <end position="545"/>
    </location>
</feature>
<dbReference type="EC" id="1.2.1.27" evidence="2"/>
<dbReference type="Gene3D" id="3.40.309.10">
    <property type="entry name" value="Aldehyde Dehydrogenase, Chain A, domain 2"/>
    <property type="match status" value="1"/>
</dbReference>
<keyword evidence="4" id="KW-0520">NAD</keyword>
<dbReference type="Gene3D" id="3.40.605.10">
    <property type="entry name" value="Aldehyde Dehydrogenase, Chain A, domain 1"/>
    <property type="match status" value="1"/>
</dbReference>
<dbReference type="InterPro" id="IPR016162">
    <property type="entry name" value="Ald_DH_N"/>
</dbReference>
<dbReference type="Pfam" id="PF00171">
    <property type="entry name" value="Aldedh"/>
    <property type="match status" value="1"/>
</dbReference>
<dbReference type="PANTHER" id="PTHR43866">
    <property type="entry name" value="MALONATE-SEMIALDEHYDE DEHYDROGENASE"/>
    <property type="match status" value="1"/>
</dbReference>
<dbReference type="EMBL" id="KZ819635">
    <property type="protein sequence ID" value="PWN91094.1"/>
    <property type="molecule type" value="Genomic_DNA"/>
</dbReference>
<evidence type="ECO:0000256" key="1">
    <source>
        <dbReference type="ARBA" id="ARBA00009986"/>
    </source>
</evidence>
<dbReference type="GO" id="GO:0004491">
    <property type="term" value="F:methylmalonate-semialdehyde dehydrogenase (acylating, NAD) activity"/>
    <property type="evidence" value="ECO:0007669"/>
    <property type="project" value="UniProtKB-EC"/>
</dbReference>
<keyword evidence="3" id="KW-0560">Oxidoreductase</keyword>
<dbReference type="GO" id="GO:0005739">
    <property type="term" value="C:mitochondrion"/>
    <property type="evidence" value="ECO:0007669"/>
    <property type="project" value="TreeGrafter"/>
</dbReference>
<name>A0A316YQK0_9BASI</name>
<dbReference type="InterPro" id="IPR015590">
    <property type="entry name" value="Aldehyde_DH_dom"/>
</dbReference>
<dbReference type="NCBIfam" id="TIGR01722">
    <property type="entry name" value="MMSDH"/>
    <property type="match status" value="1"/>
</dbReference>
<evidence type="ECO:0000256" key="5">
    <source>
        <dbReference type="SAM" id="MobiDB-lite"/>
    </source>
</evidence>
<dbReference type="FunFam" id="3.40.309.10:FF:000002">
    <property type="entry name" value="Methylmalonate-semialdehyde dehydrogenase (Acylating)"/>
    <property type="match status" value="1"/>
</dbReference>
<dbReference type="InterPro" id="IPR016160">
    <property type="entry name" value="Ald_DH_CS_CYS"/>
</dbReference>
<dbReference type="RefSeq" id="XP_025378292.1">
    <property type="nucleotide sequence ID" value="XM_025525594.1"/>
</dbReference>
<dbReference type="GO" id="GO:0006574">
    <property type="term" value="P:L-valine catabolic process"/>
    <property type="evidence" value="ECO:0007669"/>
    <property type="project" value="TreeGrafter"/>
</dbReference>
<evidence type="ECO:0000313" key="7">
    <source>
        <dbReference type="EMBL" id="PWN91094.1"/>
    </source>
</evidence>
<sequence length="567" mass="60047">MHSMRRISLVAGRAPKLVGQSFHTASVARLAQPAAASAAAASSKSPASGLGPLATPRAQDVEAKWRGTSTSGGTTKNYVEGRFVDSATKAWVDVHDPATQTVLTRVPETTPAEFDEAVASAARAFPGWRETSLLGRQAVMLKLQALLRDHMDDIANSITLEQGKTFADAKGDVLRGLQVVETACGITSTLLEERLEVAKDMDSYVRKEPLGVTAAICPFNFPAMIPLWSIPMATVTGNTLVLKPSERDPGASMIIAELCERAGMPKGVVNVVNGTVDIVNSICDDARIRAISFVGSDRAGAHIFHRGTANGKRVQANLGAKNHAVLMPDANKEHALNAIAGAAFGAAGQRCMALSVVVAVGEAREWIAELVARAKQLRVTSGFDPEADLGPLISPAARERVIALTGSVEAEGGRILLDGRHFQSDEYPAGNFVGPSIVEARPGMQAYDQEIFGPTLVVVNADSLEEATEIINSNKYGNGSAIFTRSGATARKFEKDVNVGQIGVNVPVPVPLPMFAWSGNKGSVLGDHGFYGKHALNFYTHNKTVTSLWRSADATSSRASVNMPTMS</sequence>
<dbReference type="FunFam" id="3.40.605.10:FF:000003">
    <property type="entry name" value="Methylmalonate-semialdehyde dehydrogenase [acylating]"/>
    <property type="match status" value="1"/>
</dbReference>
<dbReference type="PROSITE" id="PS00070">
    <property type="entry name" value="ALDEHYDE_DEHYDR_CYS"/>
    <property type="match status" value="1"/>
</dbReference>
<evidence type="ECO:0000259" key="6">
    <source>
        <dbReference type="Pfam" id="PF00171"/>
    </source>
</evidence>
<evidence type="ECO:0000256" key="4">
    <source>
        <dbReference type="ARBA" id="ARBA00023027"/>
    </source>
</evidence>
<reference evidence="7 8" key="1">
    <citation type="journal article" date="2018" name="Mol. Biol. Evol.">
        <title>Broad Genomic Sampling Reveals a Smut Pathogenic Ancestry of the Fungal Clade Ustilaginomycotina.</title>
        <authorList>
            <person name="Kijpornyongpan T."/>
            <person name="Mondo S.J."/>
            <person name="Barry K."/>
            <person name="Sandor L."/>
            <person name="Lee J."/>
            <person name="Lipzen A."/>
            <person name="Pangilinan J."/>
            <person name="LaButti K."/>
            <person name="Hainaut M."/>
            <person name="Henrissat B."/>
            <person name="Grigoriev I.V."/>
            <person name="Spatafora J.W."/>
            <person name="Aime M.C."/>
        </authorList>
    </citation>
    <scope>NUCLEOTIDE SEQUENCE [LARGE SCALE GENOMIC DNA]</scope>
    <source>
        <strain evidence="7 8">MCA 4198</strain>
    </source>
</reference>
<feature type="region of interest" description="Disordered" evidence="5">
    <location>
        <begin position="42"/>
        <end position="61"/>
    </location>
</feature>
<evidence type="ECO:0000256" key="2">
    <source>
        <dbReference type="ARBA" id="ARBA00013048"/>
    </source>
</evidence>
<dbReference type="Proteomes" id="UP000245768">
    <property type="component" value="Unassembled WGS sequence"/>
</dbReference>
<dbReference type="InterPro" id="IPR016161">
    <property type="entry name" value="Ald_DH/histidinol_DH"/>
</dbReference>
<protein>
    <recommendedName>
        <fullName evidence="2">methylmalonate-semialdehyde dehydrogenase (CoA acylating)</fullName>
        <ecNumber evidence="2">1.2.1.27</ecNumber>
    </recommendedName>
</protein>
<comment type="similarity">
    <text evidence="1">Belongs to the aldehyde dehydrogenase family.</text>
</comment>
<dbReference type="STRING" id="215250.A0A316YQK0"/>
<dbReference type="InParanoid" id="A0A316YQK0"/>
<dbReference type="CDD" id="cd07085">
    <property type="entry name" value="ALDH_F6_MMSDH"/>
    <property type="match status" value="1"/>
</dbReference>
<accession>A0A316YQK0</accession>
<dbReference type="PANTHER" id="PTHR43866:SF3">
    <property type="entry name" value="METHYLMALONATE-SEMIALDEHYDE DEHYDROGENASE [ACYLATING], MITOCHONDRIAL"/>
    <property type="match status" value="1"/>
</dbReference>
<proteinExistence type="inferred from homology"/>